<evidence type="ECO:0000256" key="1">
    <source>
        <dbReference type="SAM" id="MobiDB-lite"/>
    </source>
</evidence>
<feature type="region of interest" description="Disordered" evidence="1">
    <location>
        <begin position="1"/>
        <end position="53"/>
    </location>
</feature>
<dbReference type="AlphaFoldDB" id="A0A8K0HYH9"/>
<reference evidence="2" key="1">
    <citation type="journal article" date="2017" name="Gigascience">
        <title>The genome draft of coconut (Cocos nucifera).</title>
        <authorList>
            <person name="Xiao Y."/>
            <person name="Xu P."/>
            <person name="Fan H."/>
            <person name="Baudouin L."/>
            <person name="Xia W."/>
            <person name="Bocs S."/>
            <person name="Xu J."/>
            <person name="Li Q."/>
            <person name="Guo A."/>
            <person name="Zhou L."/>
            <person name="Li J."/>
            <person name="Wu Y."/>
            <person name="Ma Z."/>
            <person name="Armero A."/>
            <person name="Issali A.E."/>
            <person name="Liu N."/>
            <person name="Peng M."/>
            <person name="Yang Y."/>
        </authorList>
    </citation>
    <scope>NUCLEOTIDE SEQUENCE</scope>
    <source>
        <tissue evidence="2">Spear leaf of Hainan Tall coconut</tissue>
    </source>
</reference>
<reference evidence="2" key="2">
    <citation type="submission" date="2019-07" db="EMBL/GenBank/DDBJ databases">
        <authorList>
            <person name="Yang Y."/>
            <person name="Bocs S."/>
            <person name="Baudouin L."/>
        </authorList>
    </citation>
    <scope>NUCLEOTIDE SEQUENCE</scope>
    <source>
        <tissue evidence="2">Spear leaf of Hainan Tall coconut</tissue>
    </source>
</reference>
<sequence>MLWASRRSRSATAMERRRAGRVGQAAEVVASSDGSPFRVSTIPRFGTSRRGGEGRAMAAFNGPHSIIQRLEAGDYATGQAAVEGRSDG</sequence>
<keyword evidence="3" id="KW-1185">Reference proteome</keyword>
<proteinExistence type="predicted"/>
<organism evidence="2 3">
    <name type="scientific">Cocos nucifera</name>
    <name type="common">Coconut palm</name>
    <dbReference type="NCBI Taxonomy" id="13894"/>
    <lineage>
        <taxon>Eukaryota</taxon>
        <taxon>Viridiplantae</taxon>
        <taxon>Streptophyta</taxon>
        <taxon>Embryophyta</taxon>
        <taxon>Tracheophyta</taxon>
        <taxon>Spermatophyta</taxon>
        <taxon>Magnoliopsida</taxon>
        <taxon>Liliopsida</taxon>
        <taxon>Arecaceae</taxon>
        <taxon>Arecoideae</taxon>
        <taxon>Cocoseae</taxon>
        <taxon>Attaleinae</taxon>
        <taxon>Cocos</taxon>
    </lineage>
</organism>
<dbReference type="Proteomes" id="UP000797356">
    <property type="component" value="Chromosome 2"/>
</dbReference>
<dbReference type="EMBL" id="CM017873">
    <property type="protein sequence ID" value="KAG1330608.1"/>
    <property type="molecule type" value="Genomic_DNA"/>
</dbReference>
<comment type="caution">
    <text evidence="2">The sequence shown here is derived from an EMBL/GenBank/DDBJ whole genome shotgun (WGS) entry which is preliminary data.</text>
</comment>
<protein>
    <submittedName>
        <fullName evidence="2">Uncharacterized protein</fullName>
    </submittedName>
</protein>
<name>A0A8K0HYH9_COCNU</name>
<gene>
    <name evidence="2" type="ORF">COCNU_02G005760</name>
</gene>
<evidence type="ECO:0000313" key="3">
    <source>
        <dbReference type="Proteomes" id="UP000797356"/>
    </source>
</evidence>
<accession>A0A8K0HYH9</accession>
<evidence type="ECO:0000313" key="2">
    <source>
        <dbReference type="EMBL" id="KAG1330608.1"/>
    </source>
</evidence>